<dbReference type="Proteomes" id="UP000193920">
    <property type="component" value="Unassembled WGS sequence"/>
</dbReference>
<dbReference type="AlphaFoldDB" id="A0A1Y1ZSZ7"/>
<name>A0A1Y1ZSZ7_9FUNG</name>
<reference evidence="1 2" key="1">
    <citation type="submission" date="2016-08" db="EMBL/GenBank/DDBJ databases">
        <title>A Parts List for Fungal Cellulosomes Revealed by Comparative Genomics.</title>
        <authorList>
            <consortium name="DOE Joint Genome Institute"/>
            <person name="Haitjema C.H."/>
            <person name="Gilmore S.P."/>
            <person name="Henske J.K."/>
            <person name="Solomon K.V."/>
            <person name="De Groot R."/>
            <person name="Kuo A."/>
            <person name="Mondo S.J."/>
            <person name="Salamov A.A."/>
            <person name="Labutti K."/>
            <person name="Zhao Z."/>
            <person name="Chiniquy J."/>
            <person name="Barry K."/>
            <person name="Brewer H.M."/>
            <person name="Purvine S.O."/>
            <person name="Wright A.T."/>
            <person name="Boxma B."/>
            <person name="Van Alen T."/>
            <person name="Hackstein J.H."/>
            <person name="Baker S.E."/>
            <person name="Grigoriev I.V."/>
            <person name="O'Malley M.A."/>
        </authorList>
    </citation>
    <scope>NUCLEOTIDE SEQUENCE [LARGE SCALE GENOMIC DNA]</scope>
    <source>
        <strain evidence="1 2">G1</strain>
    </source>
</reference>
<evidence type="ECO:0000313" key="1">
    <source>
        <dbReference type="EMBL" id="ORY13330.1"/>
    </source>
</evidence>
<organism evidence="1 2">
    <name type="scientific">Neocallimastix californiae</name>
    <dbReference type="NCBI Taxonomy" id="1754190"/>
    <lineage>
        <taxon>Eukaryota</taxon>
        <taxon>Fungi</taxon>
        <taxon>Fungi incertae sedis</taxon>
        <taxon>Chytridiomycota</taxon>
        <taxon>Chytridiomycota incertae sedis</taxon>
        <taxon>Neocallimastigomycetes</taxon>
        <taxon>Neocallimastigales</taxon>
        <taxon>Neocallimastigaceae</taxon>
        <taxon>Neocallimastix</taxon>
    </lineage>
</organism>
<proteinExistence type="predicted"/>
<evidence type="ECO:0000313" key="2">
    <source>
        <dbReference type="Proteomes" id="UP000193920"/>
    </source>
</evidence>
<gene>
    <name evidence="1" type="ORF">LY90DRAFT_518209</name>
</gene>
<sequence length="183" mass="21153">MTLPIIPTWKIIYPSMDPNINNKSQDFELISNHSIENIIDKVNTNDQTENTFNEFREDINEYYYSTPNIEAINDNNTERSSCDFNLNTDVKYDNTSENTISNLALNYEAITVFTDNELISPHNDKITNELPIQLNFPSTSNNHINKRKIQSSDLIIKKPKIQYNGISSPLKRSESPLLKEDHK</sequence>
<comment type="caution">
    <text evidence="1">The sequence shown here is derived from an EMBL/GenBank/DDBJ whole genome shotgun (WGS) entry which is preliminary data.</text>
</comment>
<accession>A0A1Y1ZSZ7</accession>
<protein>
    <submittedName>
        <fullName evidence="1">Uncharacterized protein</fullName>
    </submittedName>
</protein>
<keyword evidence="2" id="KW-1185">Reference proteome</keyword>
<dbReference type="EMBL" id="MCOG01000362">
    <property type="protein sequence ID" value="ORY13330.1"/>
    <property type="molecule type" value="Genomic_DNA"/>
</dbReference>